<name>A0A5B7TSR5_9FLAO</name>
<dbReference type="Pfam" id="PF08544">
    <property type="entry name" value="GHMP_kinases_C"/>
    <property type="match status" value="1"/>
</dbReference>
<dbReference type="InterPro" id="IPR014721">
    <property type="entry name" value="Ribsml_uS5_D2-typ_fold_subgr"/>
</dbReference>
<organism evidence="15 16">
    <name type="scientific">Aureibaculum algae</name>
    <dbReference type="NCBI Taxonomy" id="2584122"/>
    <lineage>
        <taxon>Bacteria</taxon>
        <taxon>Pseudomonadati</taxon>
        <taxon>Bacteroidota</taxon>
        <taxon>Flavobacteriia</taxon>
        <taxon>Flavobacteriales</taxon>
        <taxon>Flavobacteriaceae</taxon>
        <taxon>Aureibaculum</taxon>
    </lineage>
</organism>
<dbReference type="EMBL" id="CP040749">
    <property type="protein sequence ID" value="QCX39248.1"/>
    <property type="molecule type" value="Genomic_DNA"/>
</dbReference>
<dbReference type="AlphaFoldDB" id="A0A5B7TSR5"/>
<dbReference type="Gene3D" id="3.30.230.10">
    <property type="match status" value="1"/>
</dbReference>
<comment type="function">
    <text evidence="12">Catalyzes the ATP-dependent phosphorylation of L-homoserine to L-homoserine phosphate.</text>
</comment>
<dbReference type="InterPro" id="IPR013750">
    <property type="entry name" value="GHMP_kinase_C_dom"/>
</dbReference>
<feature type="binding site" evidence="12">
    <location>
        <begin position="88"/>
        <end position="98"/>
    </location>
    <ligand>
        <name>ATP</name>
        <dbReference type="ChEBI" id="CHEBI:30616"/>
    </ligand>
</feature>
<dbReference type="Gene3D" id="3.30.70.890">
    <property type="entry name" value="GHMP kinase, C-terminal domain"/>
    <property type="match status" value="1"/>
</dbReference>
<comment type="similarity">
    <text evidence="2 12">Belongs to the GHMP kinase family. Homoserine kinase subfamily.</text>
</comment>
<evidence type="ECO:0000256" key="8">
    <source>
        <dbReference type="ARBA" id="ARBA00022741"/>
    </source>
</evidence>
<proteinExistence type="inferred from homology"/>
<dbReference type="InterPro" id="IPR020568">
    <property type="entry name" value="Ribosomal_Su5_D2-typ_SF"/>
</dbReference>
<comment type="catalytic activity">
    <reaction evidence="11 12">
        <text>L-homoserine + ATP = O-phospho-L-homoserine + ADP + H(+)</text>
        <dbReference type="Rhea" id="RHEA:13985"/>
        <dbReference type="ChEBI" id="CHEBI:15378"/>
        <dbReference type="ChEBI" id="CHEBI:30616"/>
        <dbReference type="ChEBI" id="CHEBI:57476"/>
        <dbReference type="ChEBI" id="CHEBI:57590"/>
        <dbReference type="ChEBI" id="CHEBI:456216"/>
        <dbReference type="EC" id="2.7.1.39"/>
    </reaction>
</comment>
<comment type="pathway">
    <text evidence="1 12">Amino-acid biosynthesis; L-threonine biosynthesis; L-threonine from L-aspartate: step 4/5.</text>
</comment>
<dbReference type="InterPro" id="IPR006204">
    <property type="entry name" value="GHMP_kinase_N_dom"/>
</dbReference>
<evidence type="ECO:0000256" key="12">
    <source>
        <dbReference type="HAMAP-Rule" id="MF_00384"/>
    </source>
</evidence>
<evidence type="ECO:0000259" key="13">
    <source>
        <dbReference type="Pfam" id="PF00288"/>
    </source>
</evidence>
<dbReference type="GO" id="GO:0005737">
    <property type="term" value="C:cytoplasm"/>
    <property type="evidence" value="ECO:0007669"/>
    <property type="project" value="UniProtKB-SubCell"/>
</dbReference>
<sequence>MNSIKIFAPATVANVSCGFDALGFAINAVGDEMIFTKTVDKGVTISKIEGAELTFDSRKNAASVVAWAMIDEAKPDFGIDMQLFKKVKPGSGLGSSASSSAGAAFGVNQLLGKPFSNLELTEFARLGEKAACGSPIADNVAAAIYGGFILVKSYEPLEIVKLPVPKELWVTVIHPQIEIKTEDARNAIHPTVTVANAVKQSANLAGLISGLYTDDYELISRSLEDVIAEPFRKKLIPHFDAIKTEGLKAGALGVGISGSGPTIFALSKGEKIAEKVAETMRNIYQNTAIDFNIHVSKVNLSGVDIINN</sequence>
<reference evidence="15 16" key="1">
    <citation type="submission" date="2019-05" db="EMBL/GenBank/DDBJ databases">
        <title>Algicella ahnfeltiae gen. nov., sp. nov., a novel marine bacterium of the family Flavobacteriaceae isolated from a red alga.</title>
        <authorList>
            <person name="Nedashkovskaya O.I."/>
            <person name="Kukhlevskiy A.D."/>
            <person name="Kim S.-G."/>
            <person name="Zhukova N.V."/>
            <person name="Mikhailov V.V."/>
        </authorList>
    </citation>
    <scope>NUCLEOTIDE SEQUENCE [LARGE SCALE GENOMIC DNA]</scope>
    <source>
        <strain evidence="15 16">10Alg115</strain>
    </source>
</reference>
<dbReference type="Pfam" id="PF00288">
    <property type="entry name" value="GHMP_kinases_N"/>
    <property type="match status" value="1"/>
</dbReference>
<comment type="subcellular location">
    <subcellularLocation>
        <location evidence="12">Cytoplasm</location>
    </subcellularLocation>
</comment>
<dbReference type="GO" id="GO:0004413">
    <property type="term" value="F:homoserine kinase activity"/>
    <property type="evidence" value="ECO:0007669"/>
    <property type="project" value="UniProtKB-UniRule"/>
</dbReference>
<evidence type="ECO:0000256" key="11">
    <source>
        <dbReference type="ARBA" id="ARBA00049375"/>
    </source>
</evidence>
<keyword evidence="8 12" id="KW-0547">Nucleotide-binding</keyword>
<dbReference type="UniPathway" id="UPA00050">
    <property type="reaction ID" value="UER00064"/>
</dbReference>
<evidence type="ECO:0000256" key="5">
    <source>
        <dbReference type="ARBA" id="ARBA00022605"/>
    </source>
</evidence>
<dbReference type="PIRSF" id="PIRSF000676">
    <property type="entry name" value="Homoser_kin"/>
    <property type="match status" value="1"/>
</dbReference>
<keyword evidence="6 12" id="KW-0808">Transferase</keyword>
<dbReference type="KEGG" id="fbe:FF125_12670"/>
<keyword evidence="9 12" id="KW-0418">Kinase</keyword>
<evidence type="ECO:0000256" key="4">
    <source>
        <dbReference type="ARBA" id="ARBA00017858"/>
    </source>
</evidence>
<evidence type="ECO:0000256" key="6">
    <source>
        <dbReference type="ARBA" id="ARBA00022679"/>
    </source>
</evidence>
<dbReference type="SUPFAM" id="SSF55060">
    <property type="entry name" value="GHMP Kinase, C-terminal domain"/>
    <property type="match status" value="1"/>
</dbReference>
<evidence type="ECO:0000259" key="14">
    <source>
        <dbReference type="Pfam" id="PF08544"/>
    </source>
</evidence>
<dbReference type="SUPFAM" id="SSF54211">
    <property type="entry name" value="Ribosomal protein S5 domain 2-like"/>
    <property type="match status" value="1"/>
</dbReference>
<dbReference type="InterPro" id="IPR036554">
    <property type="entry name" value="GHMP_kinase_C_sf"/>
</dbReference>
<evidence type="ECO:0000313" key="16">
    <source>
        <dbReference type="Proteomes" id="UP000306229"/>
    </source>
</evidence>
<evidence type="ECO:0000256" key="9">
    <source>
        <dbReference type="ARBA" id="ARBA00022777"/>
    </source>
</evidence>
<dbReference type="GO" id="GO:0005524">
    <property type="term" value="F:ATP binding"/>
    <property type="evidence" value="ECO:0007669"/>
    <property type="project" value="UniProtKB-UniRule"/>
</dbReference>
<protein>
    <recommendedName>
        <fullName evidence="4 12">Homoserine kinase</fullName>
        <shortName evidence="12">HK</shortName>
        <shortName evidence="12">HSK</shortName>
        <ecNumber evidence="3 12">2.7.1.39</ecNumber>
    </recommendedName>
</protein>
<keyword evidence="16" id="KW-1185">Reference proteome</keyword>
<feature type="domain" description="GHMP kinase N-terminal" evidence="13">
    <location>
        <begin position="65"/>
        <end position="147"/>
    </location>
</feature>
<dbReference type="HAMAP" id="MF_00384">
    <property type="entry name" value="Homoser_kinase"/>
    <property type="match status" value="1"/>
</dbReference>
<dbReference type="InterPro" id="IPR006203">
    <property type="entry name" value="GHMP_knse_ATP-bd_CS"/>
</dbReference>
<dbReference type="PRINTS" id="PR00958">
    <property type="entry name" value="HOMSERKINASE"/>
</dbReference>
<keyword evidence="5 12" id="KW-0028">Amino-acid biosynthesis</keyword>
<dbReference type="Proteomes" id="UP000306229">
    <property type="component" value="Chromosome"/>
</dbReference>
<dbReference type="RefSeq" id="WP_138950110.1">
    <property type="nucleotide sequence ID" value="NZ_CP040749.1"/>
</dbReference>
<keyword evidence="12" id="KW-0963">Cytoplasm</keyword>
<evidence type="ECO:0000256" key="2">
    <source>
        <dbReference type="ARBA" id="ARBA00007370"/>
    </source>
</evidence>
<dbReference type="NCBIfam" id="TIGR00191">
    <property type="entry name" value="thrB"/>
    <property type="match status" value="1"/>
</dbReference>
<evidence type="ECO:0000256" key="7">
    <source>
        <dbReference type="ARBA" id="ARBA00022697"/>
    </source>
</evidence>
<evidence type="ECO:0000256" key="1">
    <source>
        <dbReference type="ARBA" id="ARBA00005015"/>
    </source>
</evidence>
<dbReference type="InterPro" id="IPR000870">
    <property type="entry name" value="Homoserine_kinase"/>
</dbReference>
<dbReference type="NCBIfam" id="NF002288">
    <property type="entry name" value="PRK01212.1-4"/>
    <property type="match status" value="1"/>
</dbReference>
<dbReference type="OrthoDB" id="9769912at2"/>
<evidence type="ECO:0000256" key="3">
    <source>
        <dbReference type="ARBA" id="ARBA00012078"/>
    </source>
</evidence>
<keyword evidence="7 12" id="KW-0791">Threonine biosynthesis</keyword>
<dbReference type="GO" id="GO:0009088">
    <property type="term" value="P:threonine biosynthetic process"/>
    <property type="evidence" value="ECO:0007669"/>
    <property type="project" value="UniProtKB-UniRule"/>
</dbReference>
<dbReference type="EC" id="2.7.1.39" evidence="3 12"/>
<dbReference type="PANTHER" id="PTHR20861:SF1">
    <property type="entry name" value="HOMOSERINE KINASE"/>
    <property type="match status" value="1"/>
</dbReference>
<dbReference type="PANTHER" id="PTHR20861">
    <property type="entry name" value="HOMOSERINE/4-DIPHOSPHOCYTIDYL-2-C-METHYL-D-ERYTHRITOL KINASE"/>
    <property type="match status" value="1"/>
</dbReference>
<keyword evidence="10 12" id="KW-0067">ATP-binding</keyword>
<accession>A0A5B7TSR5</accession>
<evidence type="ECO:0000313" key="15">
    <source>
        <dbReference type="EMBL" id="QCX39248.1"/>
    </source>
</evidence>
<dbReference type="PROSITE" id="PS00627">
    <property type="entry name" value="GHMP_KINASES_ATP"/>
    <property type="match status" value="1"/>
</dbReference>
<feature type="domain" description="GHMP kinase C-terminal" evidence="14">
    <location>
        <begin position="209"/>
        <end position="284"/>
    </location>
</feature>
<gene>
    <name evidence="12" type="primary">thrB</name>
    <name evidence="15" type="ORF">FF125_12670</name>
</gene>
<evidence type="ECO:0000256" key="10">
    <source>
        <dbReference type="ARBA" id="ARBA00022840"/>
    </source>
</evidence>